<dbReference type="InterPro" id="IPR032809">
    <property type="entry name" value="Put_HupE_UreJ"/>
</dbReference>
<name>A0ABP7ABB2_9ACTN</name>
<reference evidence="4" key="1">
    <citation type="journal article" date="2019" name="Int. J. Syst. Evol. Microbiol.">
        <title>The Global Catalogue of Microorganisms (GCM) 10K type strain sequencing project: providing services to taxonomists for standard genome sequencing and annotation.</title>
        <authorList>
            <consortium name="The Broad Institute Genomics Platform"/>
            <consortium name="The Broad Institute Genome Sequencing Center for Infectious Disease"/>
            <person name="Wu L."/>
            <person name="Ma J."/>
        </authorList>
    </citation>
    <scope>NUCLEOTIDE SEQUENCE [LARGE SCALE GENOMIC DNA]</scope>
    <source>
        <strain evidence="4">JCM 16902</strain>
    </source>
</reference>
<feature type="region of interest" description="Disordered" evidence="1">
    <location>
        <begin position="115"/>
        <end position="137"/>
    </location>
</feature>
<evidence type="ECO:0000313" key="3">
    <source>
        <dbReference type="EMBL" id="GAA3628771.1"/>
    </source>
</evidence>
<keyword evidence="2" id="KW-1133">Transmembrane helix</keyword>
<keyword evidence="2" id="KW-0812">Transmembrane</keyword>
<proteinExistence type="predicted"/>
<organism evidence="3 4">
    <name type="scientific">Kineosporia mesophila</name>
    <dbReference type="NCBI Taxonomy" id="566012"/>
    <lineage>
        <taxon>Bacteria</taxon>
        <taxon>Bacillati</taxon>
        <taxon>Actinomycetota</taxon>
        <taxon>Actinomycetes</taxon>
        <taxon>Kineosporiales</taxon>
        <taxon>Kineosporiaceae</taxon>
        <taxon>Kineosporia</taxon>
    </lineage>
</organism>
<keyword evidence="4" id="KW-1185">Reference proteome</keyword>
<feature type="transmembrane region" description="Helical" evidence="2">
    <location>
        <begin position="20"/>
        <end position="46"/>
    </location>
</feature>
<sequence length="137" mass="14178">MSRHSPRPSTSDLTGAQLVVALLGFNLGIEAMQLVIVAMVLPPLILLARADRYRTLRIVAAAATAFAAVGWLGARVGIANPVADVADRIGILALPVVGALWATALILVLKDRRRSPAPTSAGAPVVLSPATGGRSRE</sequence>
<feature type="transmembrane region" description="Helical" evidence="2">
    <location>
        <begin position="90"/>
        <end position="109"/>
    </location>
</feature>
<gene>
    <name evidence="3" type="ORF">GCM10022223_52840</name>
</gene>
<dbReference type="EMBL" id="BAAAZO010000010">
    <property type="protein sequence ID" value="GAA3628771.1"/>
    <property type="molecule type" value="Genomic_DNA"/>
</dbReference>
<dbReference type="Proteomes" id="UP001501074">
    <property type="component" value="Unassembled WGS sequence"/>
</dbReference>
<comment type="caution">
    <text evidence="3">The sequence shown here is derived from an EMBL/GenBank/DDBJ whole genome shotgun (WGS) entry which is preliminary data.</text>
</comment>
<keyword evidence="2" id="KW-0472">Membrane</keyword>
<evidence type="ECO:0000256" key="2">
    <source>
        <dbReference type="SAM" id="Phobius"/>
    </source>
</evidence>
<dbReference type="Pfam" id="PF13795">
    <property type="entry name" value="HupE_UreJ_2"/>
    <property type="match status" value="1"/>
</dbReference>
<evidence type="ECO:0000256" key="1">
    <source>
        <dbReference type="SAM" id="MobiDB-lite"/>
    </source>
</evidence>
<evidence type="ECO:0000313" key="4">
    <source>
        <dbReference type="Proteomes" id="UP001501074"/>
    </source>
</evidence>
<accession>A0ABP7ABB2</accession>
<protein>
    <submittedName>
        <fullName evidence="3">Uncharacterized protein</fullName>
    </submittedName>
</protein>
<feature type="transmembrane region" description="Helical" evidence="2">
    <location>
        <begin position="58"/>
        <end position="78"/>
    </location>
</feature>